<keyword evidence="2" id="KW-1185">Reference proteome</keyword>
<reference evidence="1 2" key="1">
    <citation type="submission" date="2023-02" db="EMBL/GenBank/DDBJ databases">
        <title>LHISI_Scaffold_Assembly.</title>
        <authorList>
            <person name="Stuart O.P."/>
            <person name="Cleave R."/>
            <person name="Magrath M.J.L."/>
            <person name="Mikheyev A.S."/>
        </authorList>
    </citation>
    <scope>NUCLEOTIDE SEQUENCE [LARGE SCALE GENOMIC DNA]</scope>
    <source>
        <strain evidence="1">Daus_M_001</strain>
        <tissue evidence="1">Leg muscle</tissue>
    </source>
</reference>
<organism evidence="1 2">
    <name type="scientific">Dryococelus australis</name>
    <dbReference type="NCBI Taxonomy" id="614101"/>
    <lineage>
        <taxon>Eukaryota</taxon>
        <taxon>Metazoa</taxon>
        <taxon>Ecdysozoa</taxon>
        <taxon>Arthropoda</taxon>
        <taxon>Hexapoda</taxon>
        <taxon>Insecta</taxon>
        <taxon>Pterygota</taxon>
        <taxon>Neoptera</taxon>
        <taxon>Polyneoptera</taxon>
        <taxon>Phasmatodea</taxon>
        <taxon>Verophasmatodea</taxon>
        <taxon>Anareolatae</taxon>
        <taxon>Phasmatidae</taxon>
        <taxon>Eurycanthinae</taxon>
        <taxon>Dryococelus</taxon>
    </lineage>
</organism>
<proteinExistence type="predicted"/>
<evidence type="ECO:0000313" key="1">
    <source>
        <dbReference type="EMBL" id="KAJ8866654.1"/>
    </source>
</evidence>
<comment type="caution">
    <text evidence="1">The sequence shown here is derived from an EMBL/GenBank/DDBJ whole genome shotgun (WGS) entry which is preliminary data.</text>
</comment>
<accession>A0ABQ9G6H8</accession>
<evidence type="ECO:0000313" key="2">
    <source>
        <dbReference type="Proteomes" id="UP001159363"/>
    </source>
</evidence>
<dbReference type="EMBL" id="JARBHB010000016">
    <property type="protein sequence ID" value="KAJ8866654.1"/>
    <property type="molecule type" value="Genomic_DNA"/>
</dbReference>
<gene>
    <name evidence="1" type="ORF">PR048_032515</name>
</gene>
<protein>
    <submittedName>
        <fullName evidence="1">Uncharacterized protein</fullName>
    </submittedName>
</protein>
<dbReference type="Proteomes" id="UP001159363">
    <property type="component" value="Chromosome 15"/>
</dbReference>
<name>A0ABQ9G6H8_9NEOP</name>
<sequence>MWVDIQIFQHLYDMGTKKQQDIFLSSFIEPQEIKRRRSRKESSVSKSKKFVYQCSILVSCQRSEVCKKAFVSLFGDVGVKRLRCLQSYILQDKTPEDMRGIGITNIPLPNKDVLPLNEHMPSFPYHVNYFNTHFDLSFGPPQIDTYVECEELIVRLKSPSLNVVAKRVAEAELQIH</sequence>